<evidence type="ECO:0000313" key="2">
    <source>
        <dbReference type="Proteomes" id="UP000276133"/>
    </source>
</evidence>
<proteinExistence type="predicted"/>
<reference evidence="1 2" key="1">
    <citation type="journal article" date="2018" name="Sci. Rep.">
        <title>Genomic signatures of local adaptation to the degree of environmental predictability in rotifers.</title>
        <authorList>
            <person name="Franch-Gras L."/>
            <person name="Hahn C."/>
            <person name="Garcia-Roger E.M."/>
            <person name="Carmona M.J."/>
            <person name="Serra M."/>
            <person name="Gomez A."/>
        </authorList>
    </citation>
    <scope>NUCLEOTIDE SEQUENCE [LARGE SCALE GENOMIC DNA]</scope>
    <source>
        <strain evidence="1">HYR1</strain>
    </source>
</reference>
<dbReference type="EMBL" id="REGN01008549">
    <property type="protein sequence ID" value="RNA03293.1"/>
    <property type="molecule type" value="Genomic_DNA"/>
</dbReference>
<accession>A0A3M7PWA2</accession>
<keyword evidence="2" id="KW-1185">Reference proteome</keyword>
<comment type="caution">
    <text evidence="1">The sequence shown here is derived from an EMBL/GenBank/DDBJ whole genome shotgun (WGS) entry which is preliminary data.</text>
</comment>
<dbReference type="AlphaFoldDB" id="A0A3M7PWA2"/>
<name>A0A3M7PWA2_BRAPC</name>
<sequence>MNSTHKCYCDYKAGARVFGTFADVTGCNDMAYLIAKTRYTSFILKHGPLRDRRNNKLNFLQLFFMTKFYALSRTIETLALGFLIPKPAFPAPTNFLVQLFVFFQIMENEIKMNMALSMLFEHLKHFTKKYAIFINNKKAKKIYKKFVEKDYANF</sequence>
<protein>
    <submittedName>
        <fullName evidence="1">Uncharacterized protein</fullName>
    </submittedName>
</protein>
<gene>
    <name evidence="1" type="ORF">BpHYR1_009969</name>
</gene>
<evidence type="ECO:0000313" key="1">
    <source>
        <dbReference type="EMBL" id="RNA03293.1"/>
    </source>
</evidence>
<dbReference type="Proteomes" id="UP000276133">
    <property type="component" value="Unassembled WGS sequence"/>
</dbReference>
<organism evidence="1 2">
    <name type="scientific">Brachionus plicatilis</name>
    <name type="common">Marine rotifer</name>
    <name type="synonym">Brachionus muelleri</name>
    <dbReference type="NCBI Taxonomy" id="10195"/>
    <lineage>
        <taxon>Eukaryota</taxon>
        <taxon>Metazoa</taxon>
        <taxon>Spiralia</taxon>
        <taxon>Gnathifera</taxon>
        <taxon>Rotifera</taxon>
        <taxon>Eurotatoria</taxon>
        <taxon>Monogononta</taxon>
        <taxon>Pseudotrocha</taxon>
        <taxon>Ploima</taxon>
        <taxon>Brachionidae</taxon>
        <taxon>Brachionus</taxon>
    </lineage>
</organism>